<dbReference type="Pfam" id="PF07642">
    <property type="entry name" value="BBP2"/>
    <property type="match status" value="1"/>
</dbReference>
<dbReference type="InterPro" id="IPR011486">
    <property type="entry name" value="BBP2"/>
</dbReference>
<gene>
    <name evidence="1" type="ORF">V22_06940</name>
</gene>
<evidence type="ECO:0008006" key="3">
    <source>
        <dbReference type="Google" id="ProtNLM"/>
    </source>
</evidence>
<evidence type="ECO:0000313" key="2">
    <source>
        <dbReference type="Proteomes" id="UP000319976"/>
    </source>
</evidence>
<dbReference type="KEGG" id="chya:V22_06940"/>
<dbReference type="EMBL" id="CP036316">
    <property type="protein sequence ID" value="QDT63472.1"/>
    <property type="molecule type" value="Genomic_DNA"/>
</dbReference>
<accession>A0A517T514</accession>
<reference evidence="1 2" key="1">
    <citation type="submission" date="2019-02" db="EMBL/GenBank/DDBJ databases">
        <title>Deep-cultivation of Planctomycetes and their phenomic and genomic characterization uncovers novel biology.</title>
        <authorList>
            <person name="Wiegand S."/>
            <person name="Jogler M."/>
            <person name="Boedeker C."/>
            <person name="Pinto D."/>
            <person name="Vollmers J."/>
            <person name="Rivas-Marin E."/>
            <person name="Kohn T."/>
            <person name="Peeters S.H."/>
            <person name="Heuer A."/>
            <person name="Rast P."/>
            <person name="Oberbeckmann S."/>
            <person name="Bunk B."/>
            <person name="Jeske O."/>
            <person name="Meyerdierks A."/>
            <person name="Storesund J.E."/>
            <person name="Kallscheuer N."/>
            <person name="Luecker S."/>
            <person name="Lage O.M."/>
            <person name="Pohl T."/>
            <person name="Merkel B.J."/>
            <person name="Hornburger P."/>
            <person name="Mueller R.-W."/>
            <person name="Bruemmer F."/>
            <person name="Labrenz M."/>
            <person name="Spormann A.M."/>
            <person name="Op den Camp H."/>
            <person name="Overmann J."/>
            <person name="Amann R."/>
            <person name="Jetten M.S.M."/>
            <person name="Mascher T."/>
            <person name="Medema M.H."/>
            <person name="Devos D.P."/>
            <person name="Kaster A.-K."/>
            <person name="Ovreas L."/>
            <person name="Rohde M."/>
            <person name="Galperin M.Y."/>
            <person name="Jogler C."/>
        </authorList>
    </citation>
    <scope>NUCLEOTIDE SEQUENCE [LARGE SCALE GENOMIC DNA]</scope>
    <source>
        <strain evidence="1 2">V22</strain>
    </source>
</reference>
<protein>
    <recommendedName>
        <fullName evidence="3">Porin</fullName>
    </recommendedName>
</protein>
<organism evidence="1 2">
    <name type="scientific">Calycomorphotria hydatis</name>
    <dbReference type="NCBI Taxonomy" id="2528027"/>
    <lineage>
        <taxon>Bacteria</taxon>
        <taxon>Pseudomonadati</taxon>
        <taxon>Planctomycetota</taxon>
        <taxon>Planctomycetia</taxon>
        <taxon>Planctomycetales</taxon>
        <taxon>Planctomycetaceae</taxon>
        <taxon>Calycomorphotria</taxon>
    </lineage>
</organism>
<sequence length="437" mass="46917">MRTSLGKAMNWSTSLRCLWAGALGLVFINPAFGGAFDSVLKGSCCDTCCDEVCCDGPSCEAPCGDACCDDVCCDAVCCDGCADACGWCNLGEPYSLMDMFCCDPGFTVGGWTQWGYTTQSTGQFNSIPDRINNHQSWLYIEKVADGSCGVGFGGRVDIMYGTDFDDTNSFGNNPGVYDFTNALNTGGGYGWAFPQLYGEVAMGDLSVIAGHFYTLVGYEVVTAPDNFFYSHAFTMYNSEPFTHTGVLATYSGMDGVELYAGWTLGWDTGFDQAGAGSNFLGGASMDLGCDASLTYIVTAGDFGDTQLGNRGSGYSHSVVLDVNLSDNMNYVFQTDYVDANTADALQYGINQYLFYTINDCLAAGARFEWWRPDTAQGQVDVYEFTAGVNVRPHANLVIRPEWRYQWASNDVLAAGAVGDGSGLFNGSIFGVDAILTF</sequence>
<proteinExistence type="predicted"/>
<evidence type="ECO:0000313" key="1">
    <source>
        <dbReference type="EMBL" id="QDT63472.1"/>
    </source>
</evidence>
<dbReference type="Proteomes" id="UP000319976">
    <property type="component" value="Chromosome"/>
</dbReference>
<name>A0A517T514_9PLAN</name>
<dbReference type="AlphaFoldDB" id="A0A517T514"/>
<keyword evidence="2" id="KW-1185">Reference proteome</keyword>